<dbReference type="InterPro" id="IPR013762">
    <property type="entry name" value="Integrase-like_cat_sf"/>
</dbReference>
<evidence type="ECO:0000256" key="4">
    <source>
        <dbReference type="ARBA" id="ARBA00023125"/>
    </source>
</evidence>
<reference evidence="7 8" key="1">
    <citation type="submission" date="2015-09" db="EMBL/GenBank/DDBJ databases">
        <authorList>
            <consortium name="Pathogen Informatics"/>
        </authorList>
    </citation>
    <scope>NUCLEOTIDE SEQUENCE [LARGE SCALE GENOMIC DNA]</scope>
    <source>
        <strain evidence="7 8">2789STDY5834855</strain>
    </source>
</reference>
<dbReference type="RefSeq" id="WP_055277823.1">
    <property type="nucleotide sequence ID" value="NZ_CYZV01000048.1"/>
</dbReference>
<evidence type="ECO:0000256" key="5">
    <source>
        <dbReference type="ARBA" id="ARBA00023172"/>
    </source>
</evidence>
<feature type="domain" description="Tyr recombinase" evidence="6">
    <location>
        <begin position="176"/>
        <end position="385"/>
    </location>
</feature>
<evidence type="ECO:0000259" key="6">
    <source>
        <dbReference type="PROSITE" id="PS51898"/>
    </source>
</evidence>
<evidence type="ECO:0000256" key="3">
    <source>
        <dbReference type="ARBA" id="ARBA00022908"/>
    </source>
</evidence>
<dbReference type="AlphaFoldDB" id="A0A174HSH8"/>
<dbReference type="OrthoDB" id="9785687at2"/>
<name>A0A174HSH8_9CLOT</name>
<dbReference type="CDD" id="cd01189">
    <property type="entry name" value="INT_ICEBs1_C_like"/>
    <property type="match status" value="1"/>
</dbReference>
<dbReference type="Gene3D" id="1.10.443.10">
    <property type="entry name" value="Intergrase catalytic core"/>
    <property type="match status" value="1"/>
</dbReference>
<comment type="similarity">
    <text evidence="2">Belongs to the 'phage' integrase family.</text>
</comment>
<dbReference type="Gene3D" id="1.10.150.130">
    <property type="match status" value="1"/>
</dbReference>
<dbReference type="InterPro" id="IPR002104">
    <property type="entry name" value="Integrase_catalytic"/>
</dbReference>
<comment type="function">
    <text evidence="1">Site-specific tyrosine recombinase, which acts by catalyzing the cutting and rejoining of the recombining DNA molecules.</text>
</comment>
<dbReference type="SUPFAM" id="SSF56349">
    <property type="entry name" value="DNA breaking-rejoining enzymes"/>
    <property type="match status" value="1"/>
</dbReference>
<dbReference type="Proteomes" id="UP000095558">
    <property type="component" value="Unassembled WGS sequence"/>
</dbReference>
<accession>A0A174HSH8</accession>
<evidence type="ECO:0000313" key="8">
    <source>
        <dbReference type="Proteomes" id="UP000095558"/>
    </source>
</evidence>
<keyword evidence="4" id="KW-0238">DNA-binding</keyword>
<dbReference type="Pfam" id="PF00589">
    <property type="entry name" value="Phage_integrase"/>
    <property type="match status" value="1"/>
</dbReference>
<protein>
    <submittedName>
        <fullName evidence="7">Phage integrase family protein</fullName>
    </submittedName>
</protein>
<dbReference type="PROSITE" id="PS51898">
    <property type="entry name" value="TYR_RECOMBINASE"/>
    <property type="match status" value="1"/>
</dbReference>
<dbReference type="EMBL" id="CYZV01000048">
    <property type="protein sequence ID" value="CUO75859.1"/>
    <property type="molecule type" value="Genomic_DNA"/>
</dbReference>
<dbReference type="PANTHER" id="PTHR30349:SF64">
    <property type="entry name" value="PROPHAGE INTEGRASE INTD-RELATED"/>
    <property type="match status" value="1"/>
</dbReference>
<dbReference type="InterPro" id="IPR004107">
    <property type="entry name" value="Integrase_SAM-like_N"/>
</dbReference>
<dbReference type="InterPro" id="IPR011010">
    <property type="entry name" value="DNA_brk_join_enz"/>
</dbReference>
<dbReference type="InterPro" id="IPR050090">
    <property type="entry name" value="Tyrosine_recombinase_XerCD"/>
</dbReference>
<evidence type="ECO:0000313" key="7">
    <source>
        <dbReference type="EMBL" id="CUO75859.1"/>
    </source>
</evidence>
<dbReference type="GO" id="GO:0003677">
    <property type="term" value="F:DNA binding"/>
    <property type="evidence" value="ECO:0007669"/>
    <property type="project" value="UniProtKB-KW"/>
</dbReference>
<dbReference type="InterPro" id="IPR010998">
    <property type="entry name" value="Integrase_recombinase_N"/>
</dbReference>
<dbReference type="PANTHER" id="PTHR30349">
    <property type="entry name" value="PHAGE INTEGRASE-RELATED"/>
    <property type="match status" value="1"/>
</dbReference>
<evidence type="ECO:0000256" key="1">
    <source>
        <dbReference type="ARBA" id="ARBA00003283"/>
    </source>
</evidence>
<keyword evidence="3" id="KW-0229">DNA integration</keyword>
<gene>
    <name evidence="7" type="primary">Int-Tn</name>
    <name evidence="7" type="ORF">ERS852470_03285</name>
</gene>
<dbReference type="GO" id="GO:0015074">
    <property type="term" value="P:DNA integration"/>
    <property type="evidence" value="ECO:0007669"/>
    <property type="project" value="UniProtKB-KW"/>
</dbReference>
<keyword evidence="5" id="KW-0233">DNA recombination</keyword>
<sequence length="392" mass="45538">MAKRTNGEGSAKWIVKNGVKYWRITITTGYDPLTGKQLRKDIYGKTQKEAKEKLKAFQESNTVHSDNSTLGNFFYEWLWNIKKQELKASTFDRIEGIYRNYIKPTKNLNSAKLTNIDTLYLQKITNKLLENHTINQVKNLNKVLSNCFKYAVSINKIKSNPVTGIVYPKTHEVIEEKINYITEKEQQDLIKALQGDKCEGIILLGLMCGMRLGEAMALQEKDIDFNNRLININKSVKLVWTGELTKDNKRIYENRVTIPKTKTSIREVPFPSMLVPILKGIIKKNKENKLKYADIYFDNKLIFCKEHGEYIDNKQPNRRLKSALKRAGIEADINYHSLRHIFITNCISNDINIKTVMDWVGHADINVTMKIYAEINKEKNLKEYEKINSMFK</sequence>
<dbReference type="Pfam" id="PF14659">
    <property type="entry name" value="Phage_int_SAM_3"/>
    <property type="match status" value="1"/>
</dbReference>
<organism evidence="7 8">
    <name type="scientific">Clostridium disporicum</name>
    <dbReference type="NCBI Taxonomy" id="84024"/>
    <lineage>
        <taxon>Bacteria</taxon>
        <taxon>Bacillati</taxon>
        <taxon>Bacillota</taxon>
        <taxon>Clostridia</taxon>
        <taxon>Eubacteriales</taxon>
        <taxon>Clostridiaceae</taxon>
        <taxon>Clostridium</taxon>
    </lineage>
</organism>
<dbReference type="GO" id="GO:0006310">
    <property type="term" value="P:DNA recombination"/>
    <property type="evidence" value="ECO:0007669"/>
    <property type="project" value="UniProtKB-KW"/>
</dbReference>
<evidence type="ECO:0000256" key="2">
    <source>
        <dbReference type="ARBA" id="ARBA00008857"/>
    </source>
</evidence>
<proteinExistence type="inferred from homology"/>